<feature type="transmembrane region" description="Helical" evidence="1">
    <location>
        <begin position="142"/>
        <end position="160"/>
    </location>
</feature>
<sequence>MLQNKLKNIVVCKDCALVLNKPQTDYKHQFHCPRCNALIYKFGQDYQTVLLLAITSIILFFPAILLPILTLEVLDLKQTTTLVETLLIFFKSGYVAISIFITFIGIVVPFFMLLLILSILTPLKFGKNSKYVSKFLKLYEHLLEWQMAEVYMISIVVAIIKLQKMATLHIGLGLYFFFGFLIMMFLTMSLFNPQDIWNEE</sequence>
<evidence type="ECO:0000313" key="2">
    <source>
        <dbReference type="EMBL" id="PHO14467.1"/>
    </source>
</evidence>
<protein>
    <recommendedName>
        <fullName evidence="4">Paraquat-inducible protein A</fullName>
    </recommendedName>
</protein>
<evidence type="ECO:0000313" key="3">
    <source>
        <dbReference type="Proteomes" id="UP000224740"/>
    </source>
</evidence>
<dbReference type="Proteomes" id="UP000224740">
    <property type="component" value="Unassembled WGS sequence"/>
</dbReference>
<keyword evidence="1" id="KW-0472">Membrane</keyword>
<evidence type="ECO:0008006" key="4">
    <source>
        <dbReference type="Google" id="ProtNLM"/>
    </source>
</evidence>
<dbReference type="EMBL" id="NXAO01000054">
    <property type="protein sequence ID" value="PHO14467.1"/>
    <property type="molecule type" value="Genomic_DNA"/>
</dbReference>
<dbReference type="InterPro" id="IPR007498">
    <property type="entry name" value="PqiA-like"/>
</dbReference>
<comment type="caution">
    <text evidence="2">The sequence shown here is derived from an EMBL/GenBank/DDBJ whole genome shotgun (WGS) entry which is preliminary data.</text>
</comment>
<evidence type="ECO:0000256" key="1">
    <source>
        <dbReference type="SAM" id="Phobius"/>
    </source>
</evidence>
<keyword evidence="3" id="KW-1185">Reference proteome</keyword>
<keyword evidence="1" id="KW-1133">Transmembrane helix</keyword>
<reference evidence="3" key="1">
    <citation type="submission" date="2017-09" db="EMBL/GenBank/DDBJ databases">
        <title>Arcobacter canalis sp. nov., a new species isolated from a water canal contaminated with urban sewage.</title>
        <authorList>
            <person name="Perez-Cataluna A."/>
            <person name="Salas-Masso N."/>
            <person name="Figueras M.J."/>
        </authorList>
    </citation>
    <scope>NUCLEOTIDE SEQUENCE [LARGE SCALE GENOMIC DNA]</scope>
    <source>
        <strain evidence="3">CECT 7727</strain>
    </source>
</reference>
<feature type="transmembrane region" description="Helical" evidence="1">
    <location>
        <begin position="172"/>
        <end position="191"/>
    </location>
</feature>
<proteinExistence type="predicted"/>
<dbReference type="Pfam" id="PF04403">
    <property type="entry name" value="PqiA"/>
    <property type="match status" value="1"/>
</dbReference>
<gene>
    <name evidence="2" type="ORF">CPH92_11685</name>
</gene>
<feature type="transmembrane region" description="Helical" evidence="1">
    <location>
        <begin position="49"/>
        <end position="74"/>
    </location>
</feature>
<name>A0ABX4LV55_9BACT</name>
<keyword evidence="1" id="KW-0812">Transmembrane</keyword>
<feature type="transmembrane region" description="Helical" evidence="1">
    <location>
        <begin position="94"/>
        <end position="121"/>
    </location>
</feature>
<organism evidence="2 3">
    <name type="scientific">Malaciobacter marinus</name>
    <dbReference type="NCBI Taxonomy" id="505249"/>
    <lineage>
        <taxon>Bacteria</taxon>
        <taxon>Pseudomonadati</taxon>
        <taxon>Campylobacterota</taxon>
        <taxon>Epsilonproteobacteria</taxon>
        <taxon>Campylobacterales</taxon>
        <taxon>Arcobacteraceae</taxon>
        <taxon>Malaciobacter</taxon>
    </lineage>
</organism>
<accession>A0ABX4LV55</accession>